<dbReference type="GO" id="GO:0005634">
    <property type="term" value="C:nucleus"/>
    <property type="evidence" value="ECO:0007669"/>
    <property type="project" value="TreeGrafter"/>
</dbReference>
<keyword evidence="3" id="KW-0812">Transmembrane</keyword>
<dbReference type="Proteomes" id="UP001175271">
    <property type="component" value="Unassembled WGS sequence"/>
</dbReference>
<dbReference type="EC" id="3.1.3.16" evidence="1"/>
<evidence type="ECO:0000256" key="3">
    <source>
        <dbReference type="SAM" id="Phobius"/>
    </source>
</evidence>
<evidence type="ECO:0000256" key="2">
    <source>
        <dbReference type="SAM" id="MobiDB-lite"/>
    </source>
</evidence>
<dbReference type="EMBL" id="JAUCMV010000002">
    <property type="protein sequence ID" value="KAK0415761.1"/>
    <property type="molecule type" value="Genomic_DNA"/>
</dbReference>
<dbReference type="AlphaFoldDB" id="A0AA39I0W7"/>
<dbReference type="InterPro" id="IPR004843">
    <property type="entry name" value="Calcineurin-like_PHP"/>
</dbReference>
<organism evidence="6 7">
    <name type="scientific">Steinernema hermaphroditum</name>
    <dbReference type="NCBI Taxonomy" id="289476"/>
    <lineage>
        <taxon>Eukaryota</taxon>
        <taxon>Metazoa</taxon>
        <taxon>Ecdysozoa</taxon>
        <taxon>Nematoda</taxon>
        <taxon>Chromadorea</taxon>
        <taxon>Rhabditida</taxon>
        <taxon>Tylenchina</taxon>
        <taxon>Panagrolaimomorpha</taxon>
        <taxon>Strongyloidoidea</taxon>
        <taxon>Steinernematidae</taxon>
        <taxon>Steinernema</taxon>
    </lineage>
</organism>
<dbReference type="PRINTS" id="PR00114">
    <property type="entry name" value="STPHPHTASE"/>
</dbReference>
<sequence length="1129" mass="126067">MAAEAETGWLNGVIEKLNGLYNRTDISICHVLSMDDIVAILTFSTKIIMQEGSLVEVEVPIKVIGDIHGQYQDMHKLFDLIGRVPNERMIFLGDYVDRGPQSLEVIVYLLALKLRYRDKIYLLRGNHETPAVNRIYGFYEECVRKYSVALWWEFQTVFNRLPMAGLISKKVLCMHGGLSPELTSLEQIRQIVRPCEPQDRGLLIDLLWSDPTNKGDGWFYSPRGISYAFGKGVMQAATKLLGVDMVIRAHQVVQDGYEVMVGRQLITIFSAPNYCGQFNNAAAVVCIDADLQVTFQQLRTNAPPNCNRPAPPVACELPYKPNSPLPTMKIGDGKTSLASPASPGSNESDKKSDKEQKTDPEKKAEKDENNNKSSCPSPNPTRRYLLYRCSFLYSDFISVPIKSGVMAPALKFDDGREQFYEIVHREVQQIEEQQRNVIKRLGDTQTLLSVFLTALILMAVYLTATVVYDFFRARTAKKMGDRLFPAEAAQNRGKKHTKKTNKRSKGGHRSETAKTSKKGKKTLKSGKTGKKGSTKKSKHRPKKSKSKHGGKKSKSSKTAKSLKKAQKKERGAPHKNLSVSTMSLPSSNVNLSRSDKEIREVKKPKLHKKTVSQQGVEIGKFPLHQNDMTRSTVDAPFINTQQDFNPPGRLDDAVINGGTMAATPVQPGSTTKPGPQLRTGADTVAINMSNMAAPGRLDDCLIRQQASAQLVPVKSVQHDGFYVVEDLELLAEVANHGTLYGQRVPMIIQDSAKNYRHTLLRHLEESAAQLRSEFNFGPNDIDESVRALTVGEVIIIEDEEDNVASEQDVRGVQDPPVKATTEVVQNVECSKPPHCQESVKTMRGVQEPLVEARIDVVQNVERSKPPHCQESVKTVRGVQEPLLNARTEVVQNVERSKPPHCQESVKTVRDVQEPLVEAQTEVVQNVECSKPPHCQESVKTVRGVQEPLVEARTEVVQNVERSKPPYCQESVKTVRGVQEPLVKARTEVVQNVERSKPPHCQESVKKAVEVRESPSKKWHCKLCNKWMVATMDNMSTLLRHIIAHESISCPCPVKRCSSTCVKATSLRQHLQSVHGFERNDLNKGNFAQVVVNLEKTAEEKAKAKLNVYFPKFKGYLEQAGGKISVILRC</sequence>
<dbReference type="Gene3D" id="3.60.21.10">
    <property type="match status" value="1"/>
</dbReference>
<dbReference type="PANTHER" id="PTHR11668:SF194">
    <property type="entry name" value="SERINE_THREONINE-PROTEIN PHOSPHATASE-RELATED"/>
    <property type="match status" value="1"/>
</dbReference>
<dbReference type="InterPro" id="IPR013087">
    <property type="entry name" value="Znf_C2H2_type"/>
</dbReference>
<dbReference type="PANTHER" id="PTHR11668">
    <property type="entry name" value="SERINE/THREONINE PROTEIN PHOSPHATASE"/>
    <property type="match status" value="1"/>
</dbReference>
<dbReference type="GO" id="GO:0005737">
    <property type="term" value="C:cytoplasm"/>
    <property type="evidence" value="ECO:0007669"/>
    <property type="project" value="TreeGrafter"/>
</dbReference>
<dbReference type="SUPFAM" id="SSF56300">
    <property type="entry name" value="Metallo-dependent phosphatases"/>
    <property type="match status" value="1"/>
</dbReference>
<feature type="transmembrane region" description="Helical" evidence="3">
    <location>
        <begin position="447"/>
        <end position="471"/>
    </location>
</feature>
<comment type="caution">
    <text evidence="6">The sequence shown here is derived from an EMBL/GenBank/DDBJ whole genome shotgun (WGS) entry which is preliminary data.</text>
</comment>
<dbReference type="GO" id="GO:0004722">
    <property type="term" value="F:protein serine/threonine phosphatase activity"/>
    <property type="evidence" value="ECO:0007669"/>
    <property type="project" value="UniProtKB-EC"/>
</dbReference>
<dbReference type="InterPro" id="IPR050341">
    <property type="entry name" value="PP1_catalytic_subunit"/>
</dbReference>
<keyword evidence="3" id="KW-1133">Transmembrane helix</keyword>
<reference evidence="6" key="1">
    <citation type="submission" date="2023-06" db="EMBL/GenBank/DDBJ databases">
        <title>Genomic analysis of the entomopathogenic nematode Steinernema hermaphroditum.</title>
        <authorList>
            <person name="Schwarz E.M."/>
            <person name="Heppert J.K."/>
            <person name="Baniya A."/>
            <person name="Schwartz H.T."/>
            <person name="Tan C.-H."/>
            <person name="Antoshechkin I."/>
            <person name="Sternberg P.W."/>
            <person name="Goodrich-Blair H."/>
            <person name="Dillman A.R."/>
        </authorList>
    </citation>
    <scope>NUCLEOTIDE SEQUENCE</scope>
    <source>
        <strain evidence="6">PS9179</strain>
        <tissue evidence="6">Whole animal</tissue>
    </source>
</reference>
<dbReference type="InterPro" id="IPR029052">
    <property type="entry name" value="Metallo-depent_PP-like"/>
</dbReference>
<dbReference type="SMART" id="SM00156">
    <property type="entry name" value="PP2Ac"/>
    <property type="match status" value="1"/>
</dbReference>
<feature type="compositionally biased region" description="Basic residues" evidence="2">
    <location>
        <begin position="515"/>
        <end position="567"/>
    </location>
</feature>
<evidence type="ECO:0000313" key="6">
    <source>
        <dbReference type="EMBL" id="KAK0415761.1"/>
    </source>
</evidence>
<accession>A0AA39I0W7</accession>
<feature type="compositionally biased region" description="Polar residues" evidence="2">
    <location>
        <begin position="577"/>
        <end position="592"/>
    </location>
</feature>
<keyword evidence="3" id="KW-0472">Membrane</keyword>
<dbReference type="PROSITE" id="PS00125">
    <property type="entry name" value="SER_THR_PHOSPHATASE"/>
    <property type="match status" value="1"/>
</dbReference>
<feature type="domain" description="Serine/threonine specific protein phosphatases" evidence="5">
    <location>
        <begin position="123"/>
        <end position="128"/>
    </location>
</feature>
<feature type="compositionally biased region" description="Basic and acidic residues" evidence="2">
    <location>
        <begin position="347"/>
        <end position="370"/>
    </location>
</feature>
<comment type="similarity">
    <text evidence="1">Belongs to the PPP phosphatase family.</text>
</comment>
<evidence type="ECO:0000259" key="5">
    <source>
        <dbReference type="PROSITE" id="PS00125"/>
    </source>
</evidence>
<keyword evidence="1" id="KW-0378">Hydrolase</keyword>
<comment type="catalytic activity">
    <reaction evidence="1">
        <text>O-phospho-L-threonyl-[protein] + H2O = L-threonyl-[protein] + phosphate</text>
        <dbReference type="Rhea" id="RHEA:47004"/>
        <dbReference type="Rhea" id="RHEA-COMP:11060"/>
        <dbReference type="Rhea" id="RHEA-COMP:11605"/>
        <dbReference type="ChEBI" id="CHEBI:15377"/>
        <dbReference type="ChEBI" id="CHEBI:30013"/>
        <dbReference type="ChEBI" id="CHEBI:43474"/>
        <dbReference type="ChEBI" id="CHEBI:61977"/>
        <dbReference type="EC" id="3.1.3.16"/>
    </reaction>
</comment>
<dbReference type="PROSITE" id="PS00028">
    <property type="entry name" value="ZINC_FINGER_C2H2_1"/>
    <property type="match status" value="1"/>
</dbReference>
<evidence type="ECO:0000259" key="4">
    <source>
        <dbReference type="PROSITE" id="PS00028"/>
    </source>
</evidence>
<feature type="region of interest" description="Disordered" evidence="2">
    <location>
        <begin position="485"/>
        <end position="595"/>
    </location>
</feature>
<feature type="compositionally biased region" description="Basic residues" evidence="2">
    <location>
        <begin position="492"/>
        <end position="507"/>
    </location>
</feature>
<feature type="compositionally biased region" description="Polar residues" evidence="2">
    <location>
        <begin position="336"/>
        <end position="346"/>
    </location>
</feature>
<gene>
    <name evidence="6" type="ORF">QR680_012104</name>
</gene>
<proteinExistence type="inferred from homology"/>
<dbReference type="Pfam" id="PF00149">
    <property type="entry name" value="Metallophos"/>
    <property type="match status" value="1"/>
</dbReference>
<feature type="region of interest" description="Disordered" evidence="2">
    <location>
        <begin position="325"/>
        <end position="377"/>
    </location>
</feature>
<name>A0AA39I0W7_9BILA</name>
<evidence type="ECO:0000313" key="7">
    <source>
        <dbReference type="Proteomes" id="UP001175271"/>
    </source>
</evidence>
<dbReference type="SMART" id="SM00355">
    <property type="entry name" value="ZnF_C2H2"/>
    <property type="match status" value="2"/>
</dbReference>
<evidence type="ECO:0000256" key="1">
    <source>
        <dbReference type="RuleBase" id="RU004273"/>
    </source>
</evidence>
<keyword evidence="7" id="KW-1185">Reference proteome</keyword>
<feature type="domain" description="C2H2-type" evidence="4">
    <location>
        <begin position="1051"/>
        <end position="1074"/>
    </location>
</feature>
<protein>
    <recommendedName>
        <fullName evidence="1">Serine/threonine-protein phosphatase</fullName>
        <ecNumber evidence="1">3.1.3.16</ecNumber>
    </recommendedName>
</protein>
<dbReference type="InterPro" id="IPR006186">
    <property type="entry name" value="Ser/Thr-sp_prot-phosphatase"/>
</dbReference>